<dbReference type="InterPro" id="IPR043502">
    <property type="entry name" value="DNA/RNA_pol_sf"/>
</dbReference>
<comment type="caution">
    <text evidence="6">The sequence shown here is derived from an EMBL/GenBank/DDBJ whole genome shotgun (WGS) entry which is preliminary data.</text>
</comment>
<sequence>MATNAVAIKLPEFWESSAAAWFSTVEAQFEIRKITDDKTRYYYVVAALGSSVASRLVGLLTDPQRKINMRLSRLCCLRLLSYLQLRARRLFAILPLCRFLCDTGAQRSVIPASEMDIMSGEHGPQLATADGSPIHSYGVRQALDPAKLAVAKAEFAHMEQVGIIRRSDSPWASPSTSLPSLVAGGVHAGTTRLNDATTPDRYPVPHIQDFSAHLSDDILIASATEEEHLSHLRALFTRLSQHGLIVNPAKCLFGRAPSNSLDTASRVRGLSPSPSQGGRLLPSHASHSPVAEGVHWDGDLLSSLHCPGRPHPAAAVRGPQGQEP</sequence>
<dbReference type="PANTHER" id="PTHR24559">
    <property type="entry name" value="TRANSPOSON TY3-I GAG-POL POLYPROTEIN"/>
    <property type="match status" value="1"/>
</dbReference>
<evidence type="ECO:0000256" key="3">
    <source>
        <dbReference type="SAM" id="MobiDB-lite"/>
    </source>
</evidence>
<accession>A0AAD7T784</accession>
<dbReference type="InterPro" id="IPR043128">
    <property type="entry name" value="Rev_trsase/Diguanyl_cyclase"/>
</dbReference>
<evidence type="ECO:0000259" key="4">
    <source>
        <dbReference type="Pfam" id="PF00078"/>
    </source>
</evidence>
<dbReference type="InterPro" id="IPR055469">
    <property type="entry name" value="DUF7041"/>
</dbReference>
<proteinExistence type="inferred from homology"/>
<dbReference type="Pfam" id="PF00078">
    <property type="entry name" value="RVT_1"/>
    <property type="match status" value="1"/>
</dbReference>
<dbReference type="PANTHER" id="PTHR24559:SF444">
    <property type="entry name" value="REVERSE TRANSCRIPTASE DOMAIN-CONTAINING PROTEIN"/>
    <property type="match status" value="1"/>
</dbReference>
<dbReference type="SUPFAM" id="SSF56672">
    <property type="entry name" value="DNA/RNA polymerases"/>
    <property type="match status" value="1"/>
</dbReference>
<evidence type="ECO:0000256" key="2">
    <source>
        <dbReference type="ARBA" id="ARBA00012180"/>
    </source>
</evidence>
<keyword evidence="7" id="KW-1185">Reference proteome</keyword>
<gene>
    <name evidence="6" type="ORF">AAFF_G00425870</name>
</gene>
<dbReference type="EC" id="3.1.26.4" evidence="2"/>
<dbReference type="Gene3D" id="3.30.70.270">
    <property type="match status" value="1"/>
</dbReference>
<dbReference type="EMBL" id="JAINUG010000009">
    <property type="protein sequence ID" value="KAJ8415607.1"/>
    <property type="molecule type" value="Genomic_DNA"/>
</dbReference>
<dbReference type="GO" id="GO:0004523">
    <property type="term" value="F:RNA-DNA hybrid ribonuclease activity"/>
    <property type="evidence" value="ECO:0007669"/>
    <property type="project" value="UniProtKB-EC"/>
</dbReference>
<dbReference type="Proteomes" id="UP001221898">
    <property type="component" value="Unassembled WGS sequence"/>
</dbReference>
<comment type="similarity">
    <text evidence="1">Belongs to the beta type-B retroviral polymerase family. HERV class-II K(HML-2) pol subfamily.</text>
</comment>
<name>A0AAD7T784_9TELE</name>
<dbReference type="AlphaFoldDB" id="A0AAD7T784"/>
<dbReference type="Pfam" id="PF23055">
    <property type="entry name" value="DUF7041"/>
    <property type="match status" value="1"/>
</dbReference>
<dbReference type="InterPro" id="IPR053134">
    <property type="entry name" value="RNA-dir_DNA_polymerase"/>
</dbReference>
<dbReference type="InterPro" id="IPR000477">
    <property type="entry name" value="RT_dom"/>
</dbReference>
<organism evidence="6 7">
    <name type="scientific">Aldrovandia affinis</name>
    <dbReference type="NCBI Taxonomy" id="143900"/>
    <lineage>
        <taxon>Eukaryota</taxon>
        <taxon>Metazoa</taxon>
        <taxon>Chordata</taxon>
        <taxon>Craniata</taxon>
        <taxon>Vertebrata</taxon>
        <taxon>Euteleostomi</taxon>
        <taxon>Actinopterygii</taxon>
        <taxon>Neopterygii</taxon>
        <taxon>Teleostei</taxon>
        <taxon>Notacanthiformes</taxon>
        <taxon>Halosauridae</taxon>
        <taxon>Aldrovandia</taxon>
    </lineage>
</organism>
<evidence type="ECO:0000256" key="1">
    <source>
        <dbReference type="ARBA" id="ARBA00010879"/>
    </source>
</evidence>
<reference evidence="6" key="1">
    <citation type="journal article" date="2023" name="Science">
        <title>Genome structures resolve the early diversification of teleost fishes.</title>
        <authorList>
            <person name="Parey E."/>
            <person name="Louis A."/>
            <person name="Montfort J."/>
            <person name="Bouchez O."/>
            <person name="Roques C."/>
            <person name="Iampietro C."/>
            <person name="Lluch J."/>
            <person name="Castinel A."/>
            <person name="Donnadieu C."/>
            <person name="Desvignes T."/>
            <person name="Floi Bucao C."/>
            <person name="Jouanno E."/>
            <person name="Wen M."/>
            <person name="Mejri S."/>
            <person name="Dirks R."/>
            <person name="Jansen H."/>
            <person name="Henkel C."/>
            <person name="Chen W.J."/>
            <person name="Zahm M."/>
            <person name="Cabau C."/>
            <person name="Klopp C."/>
            <person name="Thompson A.W."/>
            <person name="Robinson-Rechavi M."/>
            <person name="Braasch I."/>
            <person name="Lecointre G."/>
            <person name="Bobe J."/>
            <person name="Postlethwait J.H."/>
            <person name="Berthelot C."/>
            <person name="Roest Crollius H."/>
            <person name="Guiguen Y."/>
        </authorList>
    </citation>
    <scope>NUCLEOTIDE SEQUENCE</scope>
    <source>
        <strain evidence="6">NC1722</strain>
    </source>
</reference>
<feature type="domain" description="Reverse transcriptase" evidence="4">
    <location>
        <begin position="215"/>
        <end position="254"/>
    </location>
</feature>
<evidence type="ECO:0000313" key="6">
    <source>
        <dbReference type="EMBL" id="KAJ8415607.1"/>
    </source>
</evidence>
<feature type="region of interest" description="Disordered" evidence="3">
    <location>
        <begin position="262"/>
        <end position="291"/>
    </location>
</feature>
<protein>
    <recommendedName>
        <fullName evidence="2">ribonuclease H</fullName>
        <ecNumber evidence="2">3.1.26.4</ecNumber>
    </recommendedName>
</protein>
<evidence type="ECO:0000259" key="5">
    <source>
        <dbReference type="Pfam" id="PF23055"/>
    </source>
</evidence>
<feature type="domain" description="DUF7041" evidence="5">
    <location>
        <begin position="10"/>
        <end position="64"/>
    </location>
</feature>
<evidence type="ECO:0000313" key="7">
    <source>
        <dbReference type="Proteomes" id="UP001221898"/>
    </source>
</evidence>